<comment type="caution">
    <text evidence="6">The sequence shown here is derived from an EMBL/GenBank/DDBJ whole genome shotgun (WGS) entry which is preliminary data.</text>
</comment>
<dbReference type="GO" id="GO:0005975">
    <property type="term" value="P:carbohydrate metabolic process"/>
    <property type="evidence" value="ECO:0007669"/>
    <property type="project" value="InterPro"/>
</dbReference>
<dbReference type="Proteomes" id="UP001165205">
    <property type="component" value="Unassembled WGS sequence"/>
</dbReference>
<keyword evidence="3" id="KW-0479">Metal-binding</keyword>
<proteinExistence type="inferred from homology"/>
<comment type="similarity">
    <text evidence="2">Belongs to the glycosyl hydrolase 13 family.</text>
</comment>
<sequence>MGFTAIWITPVTAQLPQTTAYGDAYHGYWQQDIYSLNENYGTADDLKALSSALHERGMYLMVDVVANHMVRGPLQLTSRIWFISVLTMSNIRAMMERTQVEDCWLGDNTVSLPDLDTTKDVVKNEWYDWVGSLVSNYSSKIFLPHSTTWLIDDTYEIS</sequence>
<accession>A0AAN5BVH5</accession>
<dbReference type="InterPro" id="IPR017853">
    <property type="entry name" value="GH"/>
</dbReference>
<dbReference type="PANTHER" id="PTHR10357:SF215">
    <property type="entry name" value="ALPHA-AMYLASE 1"/>
    <property type="match status" value="1"/>
</dbReference>
<dbReference type="Pfam" id="PF00128">
    <property type="entry name" value="Alpha-amylase"/>
    <property type="match status" value="1"/>
</dbReference>
<evidence type="ECO:0000256" key="4">
    <source>
        <dbReference type="ARBA" id="ARBA00022729"/>
    </source>
</evidence>
<dbReference type="SUPFAM" id="SSF51445">
    <property type="entry name" value="(Trans)glycosidases"/>
    <property type="match status" value="1"/>
</dbReference>
<evidence type="ECO:0000256" key="3">
    <source>
        <dbReference type="ARBA" id="ARBA00022723"/>
    </source>
</evidence>
<name>A0AAN5BVH5_ASPOZ</name>
<comment type="cofactor">
    <cofactor evidence="1">
        <name>Ca(2+)</name>
        <dbReference type="ChEBI" id="CHEBI:29108"/>
    </cofactor>
</comment>
<keyword evidence="4" id="KW-0732">Signal</keyword>
<organism evidence="6 7">
    <name type="scientific">Aspergillus oryzae</name>
    <name type="common">Yellow koji mold</name>
    <dbReference type="NCBI Taxonomy" id="5062"/>
    <lineage>
        <taxon>Eukaryota</taxon>
        <taxon>Fungi</taxon>
        <taxon>Dikarya</taxon>
        <taxon>Ascomycota</taxon>
        <taxon>Pezizomycotina</taxon>
        <taxon>Eurotiomycetes</taxon>
        <taxon>Eurotiomycetidae</taxon>
        <taxon>Eurotiales</taxon>
        <taxon>Aspergillaceae</taxon>
        <taxon>Aspergillus</taxon>
        <taxon>Aspergillus subgen. Circumdati</taxon>
    </lineage>
</organism>
<evidence type="ECO:0000256" key="2">
    <source>
        <dbReference type="ARBA" id="ARBA00008061"/>
    </source>
</evidence>
<dbReference type="InterPro" id="IPR006047">
    <property type="entry name" value="GH13_cat_dom"/>
</dbReference>
<dbReference type="Gene3D" id="3.20.20.80">
    <property type="entry name" value="Glycosidases"/>
    <property type="match status" value="1"/>
</dbReference>
<dbReference type="GO" id="GO:0046872">
    <property type="term" value="F:metal ion binding"/>
    <property type="evidence" value="ECO:0007669"/>
    <property type="project" value="UniProtKB-KW"/>
</dbReference>
<dbReference type="EMBL" id="BSYA01000152">
    <property type="protein sequence ID" value="GMG34887.1"/>
    <property type="molecule type" value="Genomic_DNA"/>
</dbReference>
<reference evidence="6" key="1">
    <citation type="submission" date="2023-04" db="EMBL/GenBank/DDBJ databases">
        <title>Aspergillus oryzae NBRC 4228.</title>
        <authorList>
            <person name="Ichikawa N."/>
            <person name="Sato H."/>
            <person name="Tonouchi N."/>
        </authorList>
    </citation>
    <scope>NUCLEOTIDE SEQUENCE</scope>
    <source>
        <strain evidence="6">NBRC 4228</strain>
    </source>
</reference>
<dbReference type="AlphaFoldDB" id="A0AAN5BVH5"/>
<gene>
    <name evidence="6" type="ORF">Aory04_001017900</name>
</gene>
<evidence type="ECO:0000313" key="6">
    <source>
        <dbReference type="EMBL" id="GMG34887.1"/>
    </source>
</evidence>
<evidence type="ECO:0000256" key="1">
    <source>
        <dbReference type="ARBA" id="ARBA00001913"/>
    </source>
</evidence>
<evidence type="ECO:0000259" key="5">
    <source>
        <dbReference type="Pfam" id="PF00128"/>
    </source>
</evidence>
<evidence type="ECO:0000313" key="7">
    <source>
        <dbReference type="Proteomes" id="UP001165205"/>
    </source>
</evidence>
<protein>
    <submittedName>
        <fullName evidence="6">Unnamed protein product</fullName>
    </submittedName>
</protein>
<feature type="domain" description="Glycosyl hydrolase family 13 catalytic" evidence="5">
    <location>
        <begin position="1"/>
        <end position="136"/>
    </location>
</feature>
<dbReference type="PANTHER" id="PTHR10357">
    <property type="entry name" value="ALPHA-AMYLASE FAMILY MEMBER"/>
    <property type="match status" value="1"/>
</dbReference>